<dbReference type="Pfam" id="PF07859">
    <property type="entry name" value="Abhydrolase_3"/>
    <property type="match status" value="1"/>
</dbReference>
<gene>
    <name evidence="4" type="ORF">AWB85_07105</name>
</gene>
<evidence type="ECO:0000313" key="5">
    <source>
        <dbReference type="Proteomes" id="UP000186919"/>
    </source>
</evidence>
<comment type="caution">
    <text evidence="4">The sequence shown here is derived from an EMBL/GenBank/DDBJ whole genome shotgun (WGS) entry which is preliminary data.</text>
</comment>
<reference evidence="4 5" key="1">
    <citation type="submission" date="2016-01" db="EMBL/GenBank/DDBJ databases">
        <title>Mycobacterium immunogenum strain CD11_6 genome sequencing and assembly.</title>
        <authorList>
            <person name="Kaur G."/>
            <person name="Nair G.R."/>
            <person name="Mayilraj S."/>
        </authorList>
    </citation>
    <scope>NUCLEOTIDE SEQUENCE [LARGE SCALE GENOMIC DNA]</scope>
    <source>
        <strain evidence="4 5">CD11-6</strain>
    </source>
</reference>
<evidence type="ECO:0000256" key="2">
    <source>
        <dbReference type="ARBA" id="ARBA00022801"/>
    </source>
</evidence>
<proteinExistence type="inferred from homology"/>
<evidence type="ECO:0000313" key="4">
    <source>
        <dbReference type="EMBL" id="OAT68747.1"/>
    </source>
</evidence>
<protein>
    <submittedName>
        <fullName evidence="4">Lipase</fullName>
    </submittedName>
</protein>
<dbReference type="Proteomes" id="UP000186919">
    <property type="component" value="Unassembled WGS sequence"/>
</dbReference>
<keyword evidence="2" id="KW-0378">Hydrolase</keyword>
<dbReference type="RefSeq" id="WP_064629664.1">
    <property type="nucleotide sequence ID" value="NZ_LQYE01000012.1"/>
</dbReference>
<dbReference type="GO" id="GO:0019433">
    <property type="term" value="P:triglyceride catabolic process"/>
    <property type="evidence" value="ECO:0007669"/>
    <property type="project" value="TreeGrafter"/>
</dbReference>
<feature type="domain" description="Alpha/beta hydrolase fold-3" evidence="3">
    <location>
        <begin position="115"/>
        <end position="322"/>
    </location>
</feature>
<name>A0A179VAW4_9MYCO</name>
<dbReference type="InterPro" id="IPR029058">
    <property type="entry name" value="AB_hydrolase_fold"/>
</dbReference>
<accession>A0A179VAW4</accession>
<evidence type="ECO:0000256" key="1">
    <source>
        <dbReference type="ARBA" id="ARBA00010515"/>
    </source>
</evidence>
<dbReference type="InterPro" id="IPR013094">
    <property type="entry name" value="AB_hydrolase_3"/>
</dbReference>
<dbReference type="PANTHER" id="PTHR23025:SF4">
    <property type="entry name" value="ALPHA_BETA HYDROLASE FOLD-3 DOMAIN-CONTAINING PROTEIN"/>
    <property type="match status" value="1"/>
</dbReference>
<dbReference type="GO" id="GO:0004771">
    <property type="term" value="F:sterol ester esterase activity"/>
    <property type="evidence" value="ECO:0007669"/>
    <property type="project" value="TreeGrafter"/>
</dbReference>
<comment type="similarity">
    <text evidence="1">Belongs to the 'GDXG' lipolytic enzyme family.</text>
</comment>
<dbReference type="GO" id="GO:0004806">
    <property type="term" value="F:triacylglycerol lipase activity"/>
    <property type="evidence" value="ECO:0007669"/>
    <property type="project" value="TreeGrafter"/>
</dbReference>
<dbReference type="EMBL" id="LQYE01000012">
    <property type="protein sequence ID" value="OAT68747.1"/>
    <property type="molecule type" value="Genomic_DNA"/>
</dbReference>
<dbReference type="SUPFAM" id="SSF53474">
    <property type="entry name" value="alpha/beta-Hydrolases"/>
    <property type="match status" value="1"/>
</dbReference>
<dbReference type="InterPro" id="IPR002168">
    <property type="entry name" value="Lipase_GDXG_HIS_AS"/>
</dbReference>
<organism evidence="4 5">
    <name type="scientific">Mycobacteroides immunogenum</name>
    <dbReference type="NCBI Taxonomy" id="83262"/>
    <lineage>
        <taxon>Bacteria</taxon>
        <taxon>Bacillati</taxon>
        <taxon>Actinomycetota</taxon>
        <taxon>Actinomycetes</taxon>
        <taxon>Mycobacteriales</taxon>
        <taxon>Mycobacteriaceae</taxon>
        <taxon>Mycobacteroides</taxon>
    </lineage>
</organism>
<dbReference type="GO" id="GO:0005829">
    <property type="term" value="C:cytosol"/>
    <property type="evidence" value="ECO:0007669"/>
    <property type="project" value="TreeGrafter"/>
</dbReference>
<dbReference type="FunFam" id="3.40.50.1820:FF:000089">
    <property type="entry name" value="Alpha/beta hydrolase"/>
    <property type="match status" value="1"/>
</dbReference>
<sequence>MSPFRDFALRASTAATPHIPTPVRRAMAGRQVIIDGNILDPTTQLLLRGMELMGEGEISRGEDVAENRASMRRQAGLLQFSTPVGQVRNFSIPGPAGPIPVRHYKPVADHTRALLVFFHGGGWVIGDLETHDQPCRQTCRDAGVAVLSVDYRLAPEHKAPAAAEDCLAAYLWAVEHAADLGVAPDRIAVGGDSAGGNLAAVVAQQTRDSGAQLPLLQFLIYPAVDFTVRRPSRDLFATGFFLTKAAMDGFESHYLDGSDVDKADPQVSPILAADFGGLPPALITTAGFDPLRDEGNEYAEKLRAAGVAVDLRVQGPLIHGFYNMAGLGGAPSDAMNELTSALRAHLSR</sequence>
<evidence type="ECO:0000259" key="3">
    <source>
        <dbReference type="Pfam" id="PF07859"/>
    </source>
</evidence>
<dbReference type="PROSITE" id="PS01173">
    <property type="entry name" value="LIPASE_GDXG_HIS"/>
    <property type="match status" value="1"/>
</dbReference>
<dbReference type="ESTHER" id="9myco-a0a0n0kp98">
    <property type="family name" value="Hormone-sensitive_lipase_like"/>
</dbReference>
<dbReference type="AlphaFoldDB" id="A0A179VAW4"/>
<dbReference type="PANTHER" id="PTHR23025">
    <property type="entry name" value="TRIACYLGLYCEROL LIPASE"/>
    <property type="match status" value="1"/>
</dbReference>
<dbReference type="Gene3D" id="3.40.50.1820">
    <property type="entry name" value="alpha/beta hydrolase"/>
    <property type="match status" value="1"/>
</dbReference>